<feature type="signal peptide" evidence="1">
    <location>
        <begin position="1"/>
        <end position="17"/>
    </location>
</feature>
<proteinExistence type="predicted"/>
<dbReference type="SUPFAM" id="SSF109604">
    <property type="entry name" value="HD-domain/PDEase-like"/>
    <property type="match status" value="1"/>
</dbReference>
<sequence length="260" mass="28841">MRPTHVLICMMTGLSASFPIQPPLPSTVNSTNWTGYPTRTLANVTVIDTPLVRDALAFTRKHSSDEVWNHVMRGWLYGALILEDNDTLRATVDPEVHALAAIMHDLGFDQTPSSPIVSADRRFEIDGAIAARDFISHHGTQESWPERRMQLVWDAIALHSQASIYAYKEPDVAAVGNGVSADFTAPAVFGIPEQAYAAVLQEFPKVDLLGSVEQTFFWLCQTKPATTYDTFLQPWGERLVPGYSAVGHRGMDMILENLEQ</sequence>
<comment type="caution">
    <text evidence="3">The sequence shown here is derived from an EMBL/GenBank/DDBJ whole genome shotgun (WGS) entry which is preliminary data.</text>
</comment>
<protein>
    <recommendedName>
        <fullName evidence="2">HD domain-containing protein</fullName>
    </recommendedName>
</protein>
<feature type="chain" id="PRO_5043844438" description="HD domain-containing protein" evidence="1">
    <location>
        <begin position="18"/>
        <end position="260"/>
    </location>
</feature>
<reference evidence="3 4" key="1">
    <citation type="submission" date="2023-01" db="EMBL/GenBank/DDBJ databases">
        <title>Analysis of 21 Apiospora genomes using comparative genomics revels a genus with tremendous synthesis potential of carbohydrate active enzymes and secondary metabolites.</title>
        <authorList>
            <person name="Sorensen T."/>
        </authorList>
    </citation>
    <scope>NUCLEOTIDE SEQUENCE [LARGE SCALE GENOMIC DNA]</scope>
    <source>
        <strain evidence="3 4">CBS 117206</strain>
    </source>
</reference>
<dbReference type="Gene3D" id="1.10.3210.10">
    <property type="entry name" value="Hypothetical protein af1432"/>
    <property type="match status" value="1"/>
</dbReference>
<dbReference type="EMBL" id="JAQQWP010000012">
    <property type="protein sequence ID" value="KAK8093025.1"/>
    <property type="molecule type" value="Genomic_DNA"/>
</dbReference>
<keyword evidence="4" id="KW-1185">Reference proteome</keyword>
<organism evidence="3 4">
    <name type="scientific">Apiospora kogelbergensis</name>
    <dbReference type="NCBI Taxonomy" id="1337665"/>
    <lineage>
        <taxon>Eukaryota</taxon>
        <taxon>Fungi</taxon>
        <taxon>Dikarya</taxon>
        <taxon>Ascomycota</taxon>
        <taxon>Pezizomycotina</taxon>
        <taxon>Sordariomycetes</taxon>
        <taxon>Xylariomycetidae</taxon>
        <taxon>Amphisphaeriales</taxon>
        <taxon>Apiosporaceae</taxon>
        <taxon>Apiospora</taxon>
    </lineage>
</organism>
<evidence type="ECO:0000259" key="2">
    <source>
        <dbReference type="Pfam" id="PF01966"/>
    </source>
</evidence>
<name>A0AAW0QEM1_9PEZI</name>
<evidence type="ECO:0000256" key="1">
    <source>
        <dbReference type="SAM" id="SignalP"/>
    </source>
</evidence>
<gene>
    <name evidence="3" type="ORF">PG999_014612</name>
</gene>
<evidence type="ECO:0000313" key="4">
    <source>
        <dbReference type="Proteomes" id="UP001392437"/>
    </source>
</evidence>
<dbReference type="PANTHER" id="PTHR35569:SF1">
    <property type="entry name" value="CYANAMIDE HYDRATASE DDI2-RELATED"/>
    <property type="match status" value="1"/>
</dbReference>
<dbReference type="AlphaFoldDB" id="A0AAW0QEM1"/>
<accession>A0AAW0QEM1</accession>
<dbReference type="InterPro" id="IPR006674">
    <property type="entry name" value="HD_domain"/>
</dbReference>
<feature type="domain" description="HD" evidence="2">
    <location>
        <begin position="67"/>
        <end position="164"/>
    </location>
</feature>
<dbReference type="Pfam" id="PF01966">
    <property type="entry name" value="HD"/>
    <property type="match status" value="1"/>
</dbReference>
<evidence type="ECO:0000313" key="3">
    <source>
        <dbReference type="EMBL" id="KAK8093025.1"/>
    </source>
</evidence>
<keyword evidence="1" id="KW-0732">Signal</keyword>
<dbReference type="Proteomes" id="UP001392437">
    <property type="component" value="Unassembled WGS sequence"/>
</dbReference>
<dbReference type="PANTHER" id="PTHR35569">
    <property type="entry name" value="CYANAMIDE HYDRATASE DDI2-RELATED"/>
    <property type="match status" value="1"/>
</dbReference>